<feature type="region of interest" description="Disordered" evidence="6">
    <location>
        <begin position="81"/>
        <end position="108"/>
    </location>
</feature>
<feature type="region of interest" description="Disordered" evidence="6">
    <location>
        <begin position="621"/>
        <end position="655"/>
    </location>
</feature>
<evidence type="ECO:0000256" key="1">
    <source>
        <dbReference type="ARBA" id="ARBA00022833"/>
    </source>
</evidence>
<dbReference type="Pfam" id="PF04082">
    <property type="entry name" value="Fungal_trans"/>
    <property type="match status" value="1"/>
</dbReference>
<evidence type="ECO:0000256" key="7">
    <source>
        <dbReference type="SAM" id="Phobius"/>
    </source>
</evidence>
<dbReference type="SMART" id="SM00906">
    <property type="entry name" value="Fungal_trans"/>
    <property type="match status" value="1"/>
</dbReference>
<keyword evidence="2" id="KW-0805">Transcription regulation</keyword>
<feature type="transmembrane region" description="Helical" evidence="7">
    <location>
        <begin position="725"/>
        <end position="745"/>
    </location>
</feature>
<dbReference type="PANTHER" id="PTHR47663">
    <property type="entry name" value="XYLANOLYTIC TRANSCRIPTIONAL ACTIVATOR XLNR-RELATED"/>
    <property type="match status" value="1"/>
</dbReference>
<evidence type="ECO:0000259" key="8">
    <source>
        <dbReference type="SMART" id="SM00906"/>
    </source>
</evidence>
<comment type="caution">
    <text evidence="9">The sequence shown here is derived from an EMBL/GenBank/DDBJ whole genome shotgun (WGS) entry which is preliminary data.</text>
</comment>
<dbReference type="InParanoid" id="A0A507AK50"/>
<dbReference type="OrthoDB" id="5365785at2759"/>
<evidence type="ECO:0000313" key="10">
    <source>
        <dbReference type="Proteomes" id="UP000319257"/>
    </source>
</evidence>
<dbReference type="STRING" id="1093900.A0A507AK50"/>
<dbReference type="GO" id="GO:0003677">
    <property type="term" value="F:DNA binding"/>
    <property type="evidence" value="ECO:0007669"/>
    <property type="project" value="UniProtKB-KW"/>
</dbReference>
<dbReference type="EMBL" id="SKBQ01000086">
    <property type="protein sequence ID" value="TPX07753.1"/>
    <property type="molecule type" value="Genomic_DNA"/>
</dbReference>
<dbReference type="GO" id="GO:0006351">
    <property type="term" value="P:DNA-templated transcription"/>
    <property type="evidence" value="ECO:0007669"/>
    <property type="project" value="InterPro"/>
</dbReference>
<reference evidence="9 10" key="1">
    <citation type="submission" date="2019-06" db="EMBL/GenBank/DDBJ databases">
        <title>Draft genome sequence of the filamentous fungus Phialemoniopsis curvata isolated from diesel fuel.</title>
        <authorList>
            <person name="Varaljay V.A."/>
            <person name="Lyon W.J."/>
            <person name="Crouch A.L."/>
            <person name="Drake C.E."/>
            <person name="Hollomon J.M."/>
            <person name="Nadeau L.J."/>
            <person name="Nunn H.S."/>
            <person name="Stevenson B.S."/>
            <person name="Bojanowski C.L."/>
            <person name="Crookes-Goodson W.J."/>
        </authorList>
    </citation>
    <scope>NUCLEOTIDE SEQUENCE [LARGE SCALE GENOMIC DNA]</scope>
    <source>
        <strain evidence="9 10">D216</strain>
    </source>
</reference>
<organism evidence="9 10">
    <name type="scientific">Thyridium curvatum</name>
    <dbReference type="NCBI Taxonomy" id="1093900"/>
    <lineage>
        <taxon>Eukaryota</taxon>
        <taxon>Fungi</taxon>
        <taxon>Dikarya</taxon>
        <taxon>Ascomycota</taxon>
        <taxon>Pezizomycotina</taxon>
        <taxon>Sordariomycetes</taxon>
        <taxon>Sordariomycetidae</taxon>
        <taxon>Thyridiales</taxon>
        <taxon>Thyridiaceae</taxon>
        <taxon>Thyridium</taxon>
    </lineage>
</organism>
<protein>
    <recommendedName>
        <fullName evidence="8">Xylanolytic transcriptional activator regulatory domain-containing protein</fullName>
    </recommendedName>
</protein>
<feature type="domain" description="Xylanolytic transcriptional activator regulatory" evidence="8">
    <location>
        <begin position="413"/>
        <end position="508"/>
    </location>
</feature>
<name>A0A507AK50_9PEZI</name>
<dbReference type="InterPro" id="IPR007219">
    <property type="entry name" value="XnlR_reg_dom"/>
</dbReference>
<keyword evidence="5" id="KW-0539">Nucleus</keyword>
<dbReference type="RefSeq" id="XP_030989464.1">
    <property type="nucleotide sequence ID" value="XM_031133175.1"/>
</dbReference>
<dbReference type="InterPro" id="IPR051439">
    <property type="entry name" value="XlnR/Xlr1"/>
</dbReference>
<feature type="compositionally biased region" description="Polar residues" evidence="6">
    <location>
        <begin position="138"/>
        <end position="150"/>
    </location>
</feature>
<keyword evidence="7" id="KW-0472">Membrane</keyword>
<evidence type="ECO:0000256" key="6">
    <source>
        <dbReference type="SAM" id="MobiDB-lite"/>
    </source>
</evidence>
<evidence type="ECO:0000256" key="3">
    <source>
        <dbReference type="ARBA" id="ARBA00023125"/>
    </source>
</evidence>
<keyword evidence="4" id="KW-0804">Transcription</keyword>
<dbReference type="Proteomes" id="UP000319257">
    <property type="component" value="Unassembled WGS sequence"/>
</dbReference>
<dbReference type="GeneID" id="41977992"/>
<keyword evidence="7" id="KW-0812">Transmembrane</keyword>
<dbReference type="PANTHER" id="PTHR47663:SF1">
    <property type="entry name" value="XYLANOLYTIC TRANSCRIPTIONAL ACTIVATOR XLNR-RELATED"/>
    <property type="match status" value="1"/>
</dbReference>
<evidence type="ECO:0000256" key="5">
    <source>
        <dbReference type="ARBA" id="ARBA00023242"/>
    </source>
</evidence>
<keyword evidence="1" id="KW-0862">Zinc</keyword>
<dbReference type="AlphaFoldDB" id="A0A507AK50"/>
<evidence type="ECO:0000256" key="2">
    <source>
        <dbReference type="ARBA" id="ARBA00023015"/>
    </source>
</evidence>
<dbReference type="GO" id="GO:0008270">
    <property type="term" value="F:zinc ion binding"/>
    <property type="evidence" value="ECO:0007669"/>
    <property type="project" value="InterPro"/>
</dbReference>
<feature type="region of interest" description="Disordered" evidence="6">
    <location>
        <begin position="31"/>
        <end position="67"/>
    </location>
</feature>
<gene>
    <name evidence="9" type="ORF">E0L32_010545</name>
</gene>
<accession>A0A507AK50</accession>
<feature type="compositionally biased region" description="Polar residues" evidence="6">
    <location>
        <begin position="43"/>
        <end position="57"/>
    </location>
</feature>
<keyword evidence="7" id="KW-1133">Transmembrane helix</keyword>
<keyword evidence="10" id="KW-1185">Reference proteome</keyword>
<feature type="compositionally biased region" description="Low complexity" evidence="6">
    <location>
        <begin position="621"/>
        <end position="650"/>
    </location>
</feature>
<keyword evidence="3" id="KW-0238">DNA-binding</keyword>
<proteinExistence type="predicted"/>
<feature type="region of interest" description="Disordered" evidence="6">
    <location>
        <begin position="138"/>
        <end position="222"/>
    </location>
</feature>
<dbReference type="CDD" id="cd12148">
    <property type="entry name" value="fungal_TF_MHR"/>
    <property type="match status" value="1"/>
</dbReference>
<sequence length="807" mass="88059">MLYLSHTVDYGYTCRYNREIKKRGRVPTASLAGGSVASDPAHSGNNSANNPHSNDVSPSPPVTSPRDAAISISHFAPVNRESDVTSFNRPPPLARHGSTASTSMTAPPAPAQTIQALTSPGYGSHVHLQLSTLLEPTLDTQMPHGSQGSPSLAAVYPGRPSEHDVLVSDDSAGYPSPANAANGVAAHQQAVPRSHERNSFGAGPAPQRNDRRSYSTSTGAEGSLAELQRMNSLYRAPTSDCRYRCLDPVLPHIRDIIPASVACDLLDVYLTEPGSSLFRCASPYIVTRIFRKKSLLHPTNPRPTTPALLATMLWVSAQTADIVLLHVPGSRAKITNALYGLATSLITERDPDRWRRIHGGLRAENDQTDDQFGFMSALPTTTATNEPAGVIDDVLSFILLSIAVSGGDFKSDCFKWWSKAVRLAMSLRLNREDEQCSASPCANPICSCRRDPEYNSLANSEPREERRRVFWLLYCLDRHLALSFNTVLYIPDSYCEIYAPLPEAAWEDLDAIPQRDLPPRVLGPPTAVTGTGFFEYFLPLMAILGDIIEVHHRRQHPRLGHLDDAQAVAAVGELLRSCERSLEALAREVEILEYHHHAPPPPLSTPGPHIKDIVTGLPLQSPQQQSSTAAAAGGSSNNNNNSNSNSSNSNKQTRDASRLKLVTAYSTHILHVLHVLLHGKWDAISMLDDDDDWITSTRFNDCASHAIAASQAVSQILASDPELTFMPYLFGIYLLHGSFILLLFADRMPQLGPNQSVEQACETIIRAHEVCVVTLSTEFQVRIFLPHPLSLSLSLATSWFPVGPARG</sequence>
<evidence type="ECO:0000313" key="9">
    <source>
        <dbReference type="EMBL" id="TPX07753.1"/>
    </source>
</evidence>
<evidence type="ECO:0000256" key="4">
    <source>
        <dbReference type="ARBA" id="ARBA00023163"/>
    </source>
</evidence>